<evidence type="ECO:0000313" key="2">
    <source>
        <dbReference type="EMBL" id="MBB6326616.1"/>
    </source>
</evidence>
<sequence length="553" mass="62615">MKKLAITFGSLLLLIVVGIFFLENWVEKKFEGTLNTNPNRKYDLVYENLDISILLGKIELNKVKITPLTVDSIPTIIEGSVERADLEGIGFIDFLRSKEISIQNLSFVNPEFTLTHTEFQKTHVESARPFQSLFGDIISRGEIKNFSLTGGKATLFHQMDSLQKIGSLDNLEIIAKGIETDSIQLDKAIPFKLEELKIGLKNLIYKLSEHETFGFGSYDFDFSAGQMDLKDLSLKLDLDWYEHAKSQPTQKEIMEFEIGRIAVKGLSEASQFGDSLMIIAESVSLDSLDFKIGKDKNRPFPPKELKKDFSYLLEALTFPMEIDSLQITNSNITYSEIGNGQTLPGTITLSEVNGLILNVSTIEEVEREKSLYVSINAIFGGSGKLTMEVNENYFERKWEAEISLEDMEMTKLNQTVNNLAGINIASGKLHKLQLLMEANPNFSDNHFLMEYEDFKIELQNSENHKKGFLSSLANLAVHKQNLPGDKQYHELSYSTKRDQYKGPINLIWLSAKDGLLATIPSKMAQKLMPHSNQEKNHKKTEREKKKSEKKAKS</sequence>
<reference evidence="2 3" key="1">
    <citation type="submission" date="2020-08" db="EMBL/GenBank/DDBJ databases">
        <title>Genomic Encyclopedia of Type Strains, Phase IV (KMG-IV): sequencing the most valuable type-strain genomes for metagenomic binning, comparative biology and taxonomic classification.</title>
        <authorList>
            <person name="Goeker M."/>
        </authorList>
    </citation>
    <scope>NUCLEOTIDE SEQUENCE [LARGE SCALE GENOMIC DNA]</scope>
    <source>
        <strain evidence="2 3">DSM 102044</strain>
    </source>
</reference>
<keyword evidence="3" id="KW-1185">Reference proteome</keyword>
<comment type="caution">
    <text evidence="2">The sequence shown here is derived from an EMBL/GenBank/DDBJ whole genome shotgun (WGS) entry which is preliminary data.</text>
</comment>
<accession>A0A841MR17</accession>
<dbReference type="RefSeq" id="WP_184495210.1">
    <property type="nucleotide sequence ID" value="NZ_JACIJO010000002.1"/>
</dbReference>
<evidence type="ECO:0000313" key="3">
    <source>
        <dbReference type="Proteomes" id="UP000588604"/>
    </source>
</evidence>
<evidence type="ECO:0008006" key="4">
    <source>
        <dbReference type="Google" id="ProtNLM"/>
    </source>
</evidence>
<feature type="region of interest" description="Disordered" evidence="1">
    <location>
        <begin position="524"/>
        <end position="553"/>
    </location>
</feature>
<feature type="compositionally biased region" description="Basic and acidic residues" evidence="1">
    <location>
        <begin position="532"/>
        <end position="546"/>
    </location>
</feature>
<organism evidence="2 3">
    <name type="scientific">Algoriphagus iocasae</name>
    <dbReference type="NCBI Taxonomy" id="1836499"/>
    <lineage>
        <taxon>Bacteria</taxon>
        <taxon>Pseudomonadati</taxon>
        <taxon>Bacteroidota</taxon>
        <taxon>Cytophagia</taxon>
        <taxon>Cytophagales</taxon>
        <taxon>Cyclobacteriaceae</taxon>
        <taxon>Algoriphagus</taxon>
    </lineage>
</organism>
<dbReference type="EMBL" id="JACIJO010000002">
    <property type="protein sequence ID" value="MBB6326616.1"/>
    <property type="molecule type" value="Genomic_DNA"/>
</dbReference>
<dbReference type="Proteomes" id="UP000588604">
    <property type="component" value="Unassembled WGS sequence"/>
</dbReference>
<dbReference type="AlphaFoldDB" id="A0A841MR17"/>
<evidence type="ECO:0000256" key="1">
    <source>
        <dbReference type="SAM" id="MobiDB-lite"/>
    </source>
</evidence>
<proteinExistence type="predicted"/>
<gene>
    <name evidence="2" type="ORF">FHS59_002244</name>
</gene>
<protein>
    <recommendedName>
        <fullName evidence="4">AsmA-like C-terminal domain-containing protein</fullName>
    </recommendedName>
</protein>
<name>A0A841MR17_9BACT</name>